<proteinExistence type="predicted"/>
<dbReference type="InterPro" id="IPR008775">
    <property type="entry name" value="Phytyl_CoA_dOase-like"/>
</dbReference>
<dbReference type="SUPFAM" id="SSF51197">
    <property type="entry name" value="Clavaminate synthase-like"/>
    <property type="match status" value="1"/>
</dbReference>
<dbReference type="InterPro" id="IPR051961">
    <property type="entry name" value="Fungal_Metabolite_Diox"/>
</dbReference>
<reference evidence="1 2" key="1">
    <citation type="submission" date="2020-07" db="EMBL/GenBank/DDBJ databases">
        <title>Trichoderma asperellum IC-1 whole genome shotgun sequence.</title>
        <authorList>
            <person name="Kanamasa S."/>
            <person name="Takahashi H."/>
        </authorList>
    </citation>
    <scope>NUCLEOTIDE SEQUENCE [LARGE SCALE GENOMIC DNA]</scope>
    <source>
        <strain evidence="1 2">IC-1</strain>
    </source>
</reference>
<evidence type="ECO:0000313" key="1">
    <source>
        <dbReference type="EMBL" id="GFP59161.1"/>
    </source>
</evidence>
<dbReference type="OrthoDB" id="407832at2759"/>
<dbReference type="AlphaFoldDB" id="A0A6V8R265"/>
<dbReference type="GO" id="GO:0051213">
    <property type="term" value="F:dioxygenase activity"/>
    <property type="evidence" value="ECO:0007669"/>
    <property type="project" value="UniProtKB-KW"/>
</dbReference>
<dbReference type="EMBL" id="BLZH01000012">
    <property type="protein sequence ID" value="GFP59161.1"/>
    <property type="molecule type" value="Genomic_DNA"/>
</dbReference>
<name>A0A6V8R265_TRIAP</name>
<dbReference type="PANTHER" id="PTHR37563:SF2">
    <property type="entry name" value="PHYTANOYL-COA DIOXYGENASE FAMILY PROTEIN (AFU_ORTHOLOGUE AFUA_2G03330)"/>
    <property type="match status" value="1"/>
</dbReference>
<dbReference type="Proteomes" id="UP000517252">
    <property type="component" value="Unassembled WGS sequence"/>
</dbReference>
<gene>
    <name evidence="1" type="ORF">TASIC1_0012016400</name>
</gene>
<dbReference type="PANTHER" id="PTHR37563">
    <property type="entry name" value="PHYTANOYL-COA DIOXYGENASE FAMILY PROTEIN (AFU_ORTHOLOGUE AFUA_2G03330)"/>
    <property type="match status" value="1"/>
</dbReference>
<keyword evidence="1" id="KW-0560">Oxidoreductase</keyword>
<accession>A0A6V8R265</accession>
<protein>
    <submittedName>
        <fullName evidence="1">Kanamycin B dioxygenase</fullName>
    </submittedName>
</protein>
<evidence type="ECO:0000313" key="2">
    <source>
        <dbReference type="Proteomes" id="UP000517252"/>
    </source>
</evidence>
<dbReference type="Gene3D" id="2.60.120.620">
    <property type="entry name" value="q2cbj1_9rhob like domain"/>
    <property type="match status" value="1"/>
</dbReference>
<organism evidence="1 2">
    <name type="scientific">Trichoderma asperellum</name>
    <name type="common">Filamentous fungus</name>
    <dbReference type="NCBI Taxonomy" id="101201"/>
    <lineage>
        <taxon>Eukaryota</taxon>
        <taxon>Fungi</taxon>
        <taxon>Dikarya</taxon>
        <taxon>Ascomycota</taxon>
        <taxon>Pezizomycotina</taxon>
        <taxon>Sordariomycetes</taxon>
        <taxon>Hypocreomycetidae</taxon>
        <taxon>Hypocreales</taxon>
        <taxon>Hypocreaceae</taxon>
        <taxon>Trichoderma</taxon>
    </lineage>
</organism>
<sequence length="334" mass="36380">MPAADVERRGPSCVIPRVHIPEDVRKSGSCSEAILGKALGHLHQSGIVVLQNAVDVAHLDALNALLTPEANVLALEPKQHFNFGVHTGNINQGPPLLEGLMFRDVWANPLVLSILSSILGPNPVLHYAQGNTALKSGSELRQPVHSDIDFHHPLFPFSFVVNTPLVDMTEENGATEVWLGTHASTSIRDQVLTTDQVKGVPVRAILPGLLQRRRAVCPPVRAFVPKGSIIIRDLRLWHAGMPNRTETPRVMLAFVWQASWWKGTGVVRLPLSLQNTVREWERGNDSAEPVTSFRVAAEWLEGSVGRQRNGDVDTSLSSSDAAVIGVFSGFNGNT</sequence>
<keyword evidence="1" id="KW-0223">Dioxygenase</keyword>
<comment type="caution">
    <text evidence="1">The sequence shown here is derived from an EMBL/GenBank/DDBJ whole genome shotgun (WGS) entry which is preliminary data.</text>
</comment>
<dbReference type="Pfam" id="PF05721">
    <property type="entry name" value="PhyH"/>
    <property type="match status" value="1"/>
</dbReference>